<name>A0AAD9FHQ1_DISEL</name>
<comment type="caution">
    <text evidence="1">The sequence shown here is derived from an EMBL/GenBank/DDBJ whole genome shotgun (WGS) entry which is preliminary data.</text>
</comment>
<sequence>MRLWRVRGQQWDTPALCHVWLDPSSLLLSPGEHAGPSDRQGAGVAVQTQGSGKIWRKGLFPQCKIFIVNDFEYLLWGKEATVEPWEDTNFRLYKVIDRFGFVQ</sequence>
<organism evidence="1 2">
    <name type="scientific">Dissostichus eleginoides</name>
    <name type="common">Patagonian toothfish</name>
    <name type="synonym">Dissostichus amissus</name>
    <dbReference type="NCBI Taxonomy" id="100907"/>
    <lineage>
        <taxon>Eukaryota</taxon>
        <taxon>Metazoa</taxon>
        <taxon>Chordata</taxon>
        <taxon>Craniata</taxon>
        <taxon>Vertebrata</taxon>
        <taxon>Euteleostomi</taxon>
        <taxon>Actinopterygii</taxon>
        <taxon>Neopterygii</taxon>
        <taxon>Teleostei</taxon>
        <taxon>Neoteleostei</taxon>
        <taxon>Acanthomorphata</taxon>
        <taxon>Eupercaria</taxon>
        <taxon>Perciformes</taxon>
        <taxon>Notothenioidei</taxon>
        <taxon>Nototheniidae</taxon>
        <taxon>Dissostichus</taxon>
    </lineage>
</organism>
<evidence type="ECO:0000313" key="1">
    <source>
        <dbReference type="EMBL" id="KAK1906318.1"/>
    </source>
</evidence>
<evidence type="ECO:0000313" key="2">
    <source>
        <dbReference type="Proteomes" id="UP001228049"/>
    </source>
</evidence>
<keyword evidence="2" id="KW-1185">Reference proteome</keyword>
<dbReference type="AlphaFoldDB" id="A0AAD9FHQ1"/>
<protein>
    <submittedName>
        <fullName evidence="1">USP6 N-terminal-like protein</fullName>
    </submittedName>
</protein>
<proteinExistence type="predicted"/>
<dbReference type="EMBL" id="JASDAP010000001">
    <property type="protein sequence ID" value="KAK1906318.1"/>
    <property type="molecule type" value="Genomic_DNA"/>
</dbReference>
<dbReference type="Proteomes" id="UP001228049">
    <property type="component" value="Unassembled WGS sequence"/>
</dbReference>
<accession>A0AAD9FHQ1</accession>
<reference evidence="1" key="1">
    <citation type="submission" date="2023-04" db="EMBL/GenBank/DDBJ databases">
        <title>Chromosome-level genome of Chaenocephalus aceratus.</title>
        <authorList>
            <person name="Park H."/>
        </authorList>
    </citation>
    <scope>NUCLEOTIDE SEQUENCE</scope>
    <source>
        <strain evidence="1">DE</strain>
        <tissue evidence="1">Muscle</tissue>
    </source>
</reference>
<gene>
    <name evidence="1" type="ORF">KUDE01_008718</name>
</gene>